<dbReference type="GO" id="GO:0030288">
    <property type="term" value="C:outer membrane-bounded periplasmic space"/>
    <property type="evidence" value="ECO:0007669"/>
    <property type="project" value="TreeGrafter"/>
</dbReference>
<dbReference type="Pfam" id="PF08486">
    <property type="entry name" value="SpoIID"/>
    <property type="match status" value="1"/>
</dbReference>
<dbReference type="AlphaFoldDB" id="A0A8J3EMQ6"/>
<organism evidence="2 3">
    <name type="scientific">Pullulanibacillus pueri</name>
    <dbReference type="NCBI Taxonomy" id="1437324"/>
    <lineage>
        <taxon>Bacteria</taxon>
        <taxon>Bacillati</taxon>
        <taxon>Bacillota</taxon>
        <taxon>Bacilli</taxon>
        <taxon>Bacillales</taxon>
        <taxon>Sporolactobacillaceae</taxon>
        <taxon>Pullulanibacillus</taxon>
    </lineage>
</organism>
<feature type="domain" description="Sporulation stage II protein D amidase enhancer LytB N-terminal" evidence="1">
    <location>
        <begin position="62"/>
        <end position="168"/>
    </location>
</feature>
<evidence type="ECO:0000313" key="2">
    <source>
        <dbReference type="EMBL" id="GGH84110.1"/>
    </source>
</evidence>
<dbReference type="PANTHER" id="PTHR30032:SF4">
    <property type="entry name" value="AMIDASE ENHANCER"/>
    <property type="match status" value="1"/>
</dbReference>
<dbReference type="Proteomes" id="UP000656813">
    <property type="component" value="Unassembled WGS sequence"/>
</dbReference>
<dbReference type="GO" id="GO:0030435">
    <property type="term" value="P:sporulation resulting in formation of a cellular spore"/>
    <property type="evidence" value="ECO:0007669"/>
    <property type="project" value="InterPro"/>
</dbReference>
<name>A0A8J3EMQ6_9BACL</name>
<keyword evidence="3" id="KW-1185">Reference proteome</keyword>
<reference evidence="2" key="2">
    <citation type="submission" date="2020-09" db="EMBL/GenBank/DDBJ databases">
        <authorList>
            <person name="Sun Q."/>
            <person name="Zhou Y."/>
        </authorList>
    </citation>
    <scope>NUCLEOTIDE SEQUENCE</scope>
    <source>
        <strain evidence="2">CGMCC 1.12777</strain>
    </source>
</reference>
<dbReference type="InterPro" id="IPR013693">
    <property type="entry name" value="SpoIID/LytB_N"/>
</dbReference>
<comment type="caution">
    <text evidence="2">The sequence shown here is derived from an EMBL/GenBank/DDBJ whole genome shotgun (WGS) entry which is preliminary data.</text>
</comment>
<dbReference type="RefSeq" id="WP_188497847.1">
    <property type="nucleotide sequence ID" value="NZ_BMFV01000020.1"/>
</dbReference>
<dbReference type="PANTHER" id="PTHR30032">
    <property type="entry name" value="N-ACETYLMURAMOYL-L-ALANINE AMIDASE-RELATED"/>
    <property type="match status" value="1"/>
</dbReference>
<gene>
    <name evidence="2" type="ORF">GCM10007096_26430</name>
</gene>
<protein>
    <submittedName>
        <fullName evidence="2">Stage II sporulation protein D</fullName>
    </submittedName>
</protein>
<reference evidence="2" key="1">
    <citation type="journal article" date="2014" name="Int. J. Syst. Evol. Microbiol.">
        <title>Complete genome sequence of Corynebacterium casei LMG S-19264T (=DSM 44701T), isolated from a smear-ripened cheese.</title>
        <authorList>
            <consortium name="US DOE Joint Genome Institute (JGI-PGF)"/>
            <person name="Walter F."/>
            <person name="Albersmeier A."/>
            <person name="Kalinowski J."/>
            <person name="Ruckert C."/>
        </authorList>
    </citation>
    <scope>NUCLEOTIDE SEQUENCE</scope>
    <source>
        <strain evidence="2">CGMCC 1.12777</strain>
    </source>
</reference>
<dbReference type="NCBIfam" id="TIGR02870">
    <property type="entry name" value="spore_II_D"/>
    <property type="match status" value="1"/>
</dbReference>
<dbReference type="NCBIfam" id="TIGR02669">
    <property type="entry name" value="SpoIID_LytB"/>
    <property type="match status" value="1"/>
</dbReference>
<sequence length="341" mass="37566">MKRPLMIVIGFFFLIVLVIPSLIVLPFSSSSKSEAQTEKKPQQKAMTVSKAQDLAVPVSVYRSATQKVDKLQLRDYLIGVVASEMPADFNIEALKAQALTARTYIVRRLVDKDDLGDSAGNAVVGDTTAYQVFKSNDELKKVWGKDYAWKIKKIEKAVDDTADQIITYKDEPITASFFSTSNGQTENAEDYWSNPIPYLKSVSSPWDIGTPKYKQTISKPVTTVQEKLGVTLNAEDGPIGTNKKLTEGKQIASIVIGGKTFTGRDVREKLGLASADFTMERKGDMILITTKGNGHGVGMSQYGANGMAEDGKTDEQIVKHYYKGVKIEKAEPFLNKMTAKK</sequence>
<accession>A0A8J3EMQ6</accession>
<evidence type="ECO:0000313" key="3">
    <source>
        <dbReference type="Proteomes" id="UP000656813"/>
    </source>
</evidence>
<proteinExistence type="predicted"/>
<evidence type="ECO:0000259" key="1">
    <source>
        <dbReference type="Pfam" id="PF08486"/>
    </source>
</evidence>
<dbReference type="EMBL" id="BMFV01000020">
    <property type="protein sequence ID" value="GGH84110.1"/>
    <property type="molecule type" value="Genomic_DNA"/>
</dbReference>
<dbReference type="InterPro" id="IPR014225">
    <property type="entry name" value="Spore_II_D_firmicutes"/>
</dbReference>
<dbReference type="InterPro" id="IPR051922">
    <property type="entry name" value="Bact_Sporulation_Assoc"/>
</dbReference>
<dbReference type="InterPro" id="IPR013486">
    <property type="entry name" value="SpoIID/LytB"/>
</dbReference>